<gene>
    <name evidence="4" type="ORF">ANHYDRO_01272</name>
</gene>
<keyword evidence="3" id="KW-0732">Signal</keyword>
<keyword evidence="2" id="KW-0472">Membrane</keyword>
<feature type="signal peptide" evidence="3">
    <location>
        <begin position="1"/>
        <end position="23"/>
    </location>
</feature>
<dbReference type="eggNOG" id="ENOG5030JIA">
    <property type="taxonomic scope" value="Bacteria"/>
</dbReference>
<proteinExistence type="predicted"/>
<reference evidence="4 5" key="1">
    <citation type="submission" date="2008-09" db="EMBL/GenBank/DDBJ databases">
        <authorList>
            <person name="Fulton L."/>
            <person name="Clifton S."/>
            <person name="Fulton B."/>
            <person name="Xu J."/>
            <person name="Minx P."/>
            <person name="Pepin K.H."/>
            <person name="Johnson M."/>
            <person name="Thiruvilangam P."/>
            <person name="Bhonagiri V."/>
            <person name="Nash W.E."/>
            <person name="Mardis E.R."/>
            <person name="Wilson R.K."/>
        </authorList>
    </citation>
    <scope>NUCLEOTIDE SEQUENCE [LARGE SCALE GENOMIC DNA]</scope>
    <source>
        <strain evidence="4 5">DSM 7454</strain>
    </source>
</reference>
<feature type="compositionally biased region" description="Basic and acidic residues" evidence="1">
    <location>
        <begin position="195"/>
        <end position="214"/>
    </location>
</feature>
<dbReference type="Proteomes" id="UP000005451">
    <property type="component" value="Unassembled WGS sequence"/>
</dbReference>
<feature type="chain" id="PRO_5002851999" evidence="3">
    <location>
        <begin position="24"/>
        <end position="246"/>
    </location>
</feature>
<keyword evidence="2" id="KW-0812">Transmembrane</keyword>
<dbReference type="STRING" id="561177.ANHYDRO_01272"/>
<name>B6W9L7_9FIRM</name>
<evidence type="ECO:0000313" key="5">
    <source>
        <dbReference type="Proteomes" id="UP000005451"/>
    </source>
</evidence>
<reference evidence="4 5" key="2">
    <citation type="submission" date="2008-10" db="EMBL/GenBank/DDBJ databases">
        <title>Draft genome sequence of Anaerococcus hydrogenalis (DSM 7454).</title>
        <authorList>
            <person name="Sudarsanam P."/>
            <person name="Ley R."/>
            <person name="Guruge J."/>
            <person name="Turnbaugh P.J."/>
            <person name="Mahowald M."/>
            <person name="Liep D."/>
            <person name="Gordon J."/>
        </authorList>
    </citation>
    <scope>NUCLEOTIDE SEQUENCE [LARGE SCALE GENOMIC DNA]</scope>
    <source>
        <strain evidence="4 5">DSM 7454</strain>
    </source>
</reference>
<accession>B6W9L7</accession>
<dbReference type="InterPro" id="IPR040912">
    <property type="entry name" value="DUF5633"/>
</dbReference>
<keyword evidence="2" id="KW-1133">Transmembrane helix</keyword>
<organism evidence="4 5">
    <name type="scientific">Anaerococcus hydrogenalis DSM 7454</name>
    <dbReference type="NCBI Taxonomy" id="561177"/>
    <lineage>
        <taxon>Bacteria</taxon>
        <taxon>Bacillati</taxon>
        <taxon>Bacillota</taxon>
        <taxon>Tissierellia</taxon>
        <taxon>Tissierellales</taxon>
        <taxon>Peptoniphilaceae</taxon>
        <taxon>Anaerococcus</taxon>
    </lineage>
</organism>
<dbReference type="Pfam" id="PF18656">
    <property type="entry name" value="DUF5633"/>
    <property type="match status" value="2"/>
</dbReference>
<dbReference type="RefSeq" id="WP_004814412.1">
    <property type="nucleotide sequence ID" value="NZ_ABXA01000032.1"/>
</dbReference>
<evidence type="ECO:0000256" key="1">
    <source>
        <dbReference type="SAM" id="MobiDB-lite"/>
    </source>
</evidence>
<dbReference type="EMBL" id="ABXA01000032">
    <property type="protein sequence ID" value="EEB35919.1"/>
    <property type="molecule type" value="Genomic_DNA"/>
</dbReference>
<feature type="region of interest" description="Disordered" evidence="1">
    <location>
        <begin position="195"/>
        <end position="217"/>
    </location>
</feature>
<comment type="caution">
    <text evidence="4">The sequence shown here is derived from an EMBL/GenBank/DDBJ whole genome shotgun (WGS) entry which is preliminary data.</text>
</comment>
<evidence type="ECO:0000256" key="2">
    <source>
        <dbReference type="SAM" id="Phobius"/>
    </source>
</evidence>
<evidence type="ECO:0000313" key="4">
    <source>
        <dbReference type="EMBL" id="EEB35919.1"/>
    </source>
</evidence>
<feature type="transmembrane region" description="Helical" evidence="2">
    <location>
        <begin position="222"/>
        <end position="241"/>
    </location>
</feature>
<protein>
    <submittedName>
        <fullName evidence="4">Gram-positive signal peptide protein, YSIRK family</fullName>
    </submittedName>
</protein>
<dbReference type="AlphaFoldDB" id="B6W9L7"/>
<sequence length="246" mass="26298">MKKKNVLALALAAGLVFGGTAYAADAPSNVEGSGNVAIKSGEEYKGDVDKEQNNAPAAVVEDNANGYSTKAAAEAAAKAALANDNLNKNFSVSENNGKFFYVLTPAEDLSHVQAPKEEKTPEKPYAKYDEKADEKAFNFDNGFKTKEEAIKQAEALVKNSKINKGYNVTVGADGRYYIQLTVDEAKTEGLERKEIKKEEKKEAPKEAPKEEKKAVSNNVQTGVAGLTGVVATLAAASTALFKSKRK</sequence>
<evidence type="ECO:0000256" key="3">
    <source>
        <dbReference type="SAM" id="SignalP"/>
    </source>
</evidence>